<dbReference type="AlphaFoldDB" id="A0A6H1ZTJ7"/>
<feature type="domain" description="Phage capsid-like C-terminal" evidence="3">
    <location>
        <begin position="100"/>
        <end position="386"/>
    </location>
</feature>
<comment type="subcellular location">
    <subcellularLocation>
        <location evidence="1">Virion</location>
    </subcellularLocation>
</comment>
<dbReference type="NCBIfam" id="TIGR01554">
    <property type="entry name" value="major_cap_HK97"/>
    <property type="match status" value="1"/>
</dbReference>
<dbReference type="Pfam" id="PF05065">
    <property type="entry name" value="Phage_capsid"/>
    <property type="match status" value="1"/>
</dbReference>
<evidence type="ECO:0000313" key="4">
    <source>
        <dbReference type="EMBL" id="QJA50595.1"/>
    </source>
</evidence>
<dbReference type="GO" id="GO:0044423">
    <property type="term" value="C:virion component"/>
    <property type="evidence" value="ECO:0007669"/>
    <property type="project" value="UniProtKB-KW"/>
</dbReference>
<dbReference type="InterPro" id="IPR024455">
    <property type="entry name" value="Phage_capsid"/>
</dbReference>
<keyword evidence="2" id="KW-0946">Virion</keyword>
<proteinExistence type="predicted"/>
<organism evidence="4">
    <name type="scientific">viral metagenome</name>
    <dbReference type="NCBI Taxonomy" id="1070528"/>
    <lineage>
        <taxon>unclassified sequences</taxon>
        <taxon>metagenomes</taxon>
        <taxon>organismal metagenomes</taxon>
    </lineage>
</organism>
<evidence type="ECO:0000259" key="3">
    <source>
        <dbReference type="Pfam" id="PF05065"/>
    </source>
</evidence>
<name>A0A6H1ZTJ7_9ZZZZ</name>
<sequence length="404" mass="43897">MEYKMDAETKKFLEELLAKYDGALTAEGQEDMLAKFGANFADEMTKKWEEKFGALEAIKGDVTKGANGFEGLGDFTMAVKNFTVDVNANRLKTLQTDTLGEYIIPPAYASEIMRTAFESNPFMSLATKIPLKGNSLSIPYLKDKNHTSGNLFGGVVLYWAEEGTSVTASDIKAGKINLRLHDLMGIIPVTNDMLEDAPQAIDVLVKNVFGDALGSVLEDAFINGNGVGKPLGVFQSSAKVSQAKKTSQTAATIVSENLTGMLSHLPKASKSRAIWIYGSDVYTEIVNCKIGSSDFPAFMPAGAFRNAQSLDTILGRPAFESEHITAALGTVGDILLVDPTQYVVATKGGFEGKFDSSLHLYFDTNRTAYRIVFRVDGQPTWDTYITPAQGTHYKSPIITLAERT</sequence>
<protein>
    <submittedName>
        <fullName evidence="4">Putative capsid protein</fullName>
    </submittedName>
</protein>
<dbReference type="Gene3D" id="3.30.2400.10">
    <property type="entry name" value="Major capsid protein gp5"/>
    <property type="match status" value="1"/>
</dbReference>
<dbReference type="InterPro" id="IPR054612">
    <property type="entry name" value="Phage_capsid-like_C"/>
</dbReference>
<dbReference type="SUPFAM" id="SSF56563">
    <property type="entry name" value="Major capsid protein gp5"/>
    <property type="match status" value="1"/>
</dbReference>
<accession>A0A6H1ZTJ7</accession>
<reference evidence="4" key="1">
    <citation type="submission" date="2020-03" db="EMBL/GenBank/DDBJ databases">
        <title>The deep terrestrial virosphere.</title>
        <authorList>
            <person name="Holmfeldt K."/>
            <person name="Nilsson E."/>
            <person name="Simone D."/>
            <person name="Lopez-Fernandez M."/>
            <person name="Wu X."/>
            <person name="de Brujin I."/>
            <person name="Lundin D."/>
            <person name="Andersson A."/>
            <person name="Bertilsson S."/>
            <person name="Dopson M."/>
        </authorList>
    </citation>
    <scope>NUCLEOTIDE SEQUENCE</scope>
    <source>
        <strain evidence="4">TM448A01829</strain>
    </source>
</reference>
<evidence type="ECO:0000256" key="2">
    <source>
        <dbReference type="ARBA" id="ARBA00022844"/>
    </source>
</evidence>
<dbReference type="EMBL" id="MT144205">
    <property type="protein sequence ID" value="QJA50595.1"/>
    <property type="molecule type" value="Genomic_DNA"/>
</dbReference>
<gene>
    <name evidence="4" type="ORF">TM448A01829_0010</name>
</gene>
<evidence type="ECO:0000256" key="1">
    <source>
        <dbReference type="ARBA" id="ARBA00004328"/>
    </source>
</evidence>